<reference evidence="2 3" key="1">
    <citation type="submission" date="2018-11" db="EMBL/GenBank/DDBJ databases">
        <title>The genome draft of YIM 96095.</title>
        <authorList>
            <person name="Tang S.-K."/>
            <person name="Chunyu W.-X."/>
            <person name="Feng Y.-Z."/>
        </authorList>
    </citation>
    <scope>NUCLEOTIDE SEQUENCE [LARGE SCALE GENOMIC DNA]</scope>
    <source>
        <strain evidence="2 3">YIM 96095</strain>
    </source>
</reference>
<dbReference type="Gene3D" id="3.40.50.300">
    <property type="entry name" value="P-loop containing nucleotide triphosphate hydrolases"/>
    <property type="match status" value="1"/>
</dbReference>
<proteinExistence type="predicted"/>
<feature type="compositionally biased region" description="Basic and acidic residues" evidence="1">
    <location>
        <begin position="374"/>
        <end position="386"/>
    </location>
</feature>
<evidence type="ECO:0000313" key="2">
    <source>
        <dbReference type="EMBL" id="RNL85489.1"/>
    </source>
</evidence>
<dbReference type="Proteomes" id="UP000269198">
    <property type="component" value="Unassembled WGS sequence"/>
</dbReference>
<organism evidence="2 3">
    <name type="scientific">Halostreptopolyspora alba</name>
    <dbReference type="NCBI Taxonomy" id="2487137"/>
    <lineage>
        <taxon>Bacteria</taxon>
        <taxon>Bacillati</taxon>
        <taxon>Actinomycetota</taxon>
        <taxon>Actinomycetes</taxon>
        <taxon>Streptosporangiales</taxon>
        <taxon>Nocardiopsidaceae</taxon>
        <taxon>Halostreptopolyspora</taxon>
    </lineage>
</organism>
<protein>
    <recommendedName>
        <fullName evidence="4">Sulfotransferase family protein</fullName>
    </recommendedName>
</protein>
<evidence type="ECO:0000256" key="1">
    <source>
        <dbReference type="SAM" id="MobiDB-lite"/>
    </source>
</evidence>
<evidence type="ECO:0000313" key="3">
    <source>
        <dbReference type="Proteomes" id="UP000269198"/>
    </source>
</evidence>
<name>A0A3N0ECJ8_9ACTN</name>
<dbReference type="EMBL" id="RJMB01000006">
    <property type="protein sequence ID" value="RNL85489.1"/>
    <property type="molecule type" value="Genomic_DNA"/>
</dbReference>
<feature type="compositionally biased region" description="Basic residues" evidence="1">
    <location>
        <begin position="402"/>
        <end position="416"/>
    </location>
</feature>
<sequence length="425" mass="46893">MGGLPGDTRFLHIGPFKSGTTAIQGALHLARTRLPEQGLAYIGKRRQPAGAAQQAVGQPAMFGSAHQHDSYWQQLLEEVEAKGDLRPIVSSEFFCEADDDAARRVVRDLGGSRVHVIVTLRPLAKILSAQWQQFVQAGLLHSYEEWLEATFNRPPSEQPVPTFWRRHDHGSLVSRWCEIVGPQNLTVIAVDDSDPGMLLRSFEEILDLPDGFLAPDETQANRSLSYGEAEFFRRFNHEFLASDLDELMYGRYIRRGLAPHLKLHHRPSGEDAVIHTPAWAMERAAKVGAESAATIAGVSPRIMGDLAMLSEVPGNRVGDPSGGETIPVEAAAHTVLGTLIAARDRERSREKAADKATEAAARKAAASARKKAFKAAEKARLRDPDRLPNVPARRLARELLKRGVRKVARARRRVSRGPRNQGDSH</sequence>
<dbReference type="SUPFAM" id="SSF52540">
    <property type="entry name" value="P-loop containing nucleoside triphosphate hydrolases"/>
    <property type="match status" value="1"/>
</dbReference>
<dbReference type="AlphaFoldDB" id="A0A3N0ECJ8"/>
<keyword evidence="3" id="KW-1185">Reference proteome</keyword>
<gene>
    <name evidence="2" type="ORF">EFW17_08390</name>
</gene>
<accession>A0A3N0ECJ8</accession>
<evidence type="ECO:0008006" key="4">
    <source>
        <dbReference type="Google" id="ProtNLM"/>
    </source>
</evidence>
<dbReference type="InterPro" id="IPR027417">
    <property type="entry name" value="P-loop_NTPase"/>
</dbReference>
<comment type="caution">
    <text evidence="2">The sequence shown here is derived from an EMBL/GenBank/DDBJ whole genome shotgun (WGS) entry which is preliminary data.</text>
</comment>
<feature type="region of interest" description="Disordered" evidence="1">
    <location>
        <begin position="371"/>
        <end position="425"/>
    </location>
</feature>